<evidence type="ECO:0008006" key="4">
    <source>
        <dbReference type="Google" id="ProtNLM"/>
    </source>
</evidence>
<protein>
    <recommendedName>
        <fullName evidence="4">Secreted protein</fullName>
    </recommendedName>
</protein>
<gene>
    <name evidence="2" type="primary">Acey_s0008.g161</name>
    <name evidence="2" type="ORF">Y032_0008g161</name>
</gene>
<evidence type="ECO:0000313" key="2">
    <source>
        <dbReference type="EMBL" id="EYC27754.1"/>
    </source>
</evidence>
<accession>A0A016VJG2</accession>
<evidence type="ECO:0000256" key="1">
    <source>
        <dbReference type="SAM" id="SignalP"/>
    </source>
</evidence>
<keyword evidence="3" id="KW-1185">Reference proteome</keyword>
<dbReference type="EMBL" id="JARK01001344">
    <property type="protein sequence ID" value="EYC27754.1"/>
    <property type="molecule type" value="Genomic_DNA"/>
</dbReference>
<name>A0A016VJG2_9BILA</name>
<organism evidence="2 3">
    <name type="scientific">Ancylostoma ceylanicum</name>
    <dbReference type="NCBI Taxonomy" id="53326"/>
    <lineage>
        <taxon>Eukaryota</taxon>
        <taxon>Metazoa</taxon>
        <taxon>Ecdysozoa</taxon>
        <taxon>Nematoda</taxon>
        <taxon>Chromadorea</taxon>
        <taxon>Rhabditida</taxon>
        <taxon>Rhabditina</taxon>
        <taxon>Rhabditomorpha</taxon>
        <taxon>Strongyloidea</taxon>
        <taxon>Ancylostomatidae</taxon>
        <taxon>Ancylostomatinae</taxon>
        <taxon>Ancylostoma</taxon>
    </lineage>
</organism>
<feature type="signal peptide" evidence="1">
    <location>
        <begin position="1"/>
        <end position="21"/>
    </location>
</feature>
<proteinExistence type="predicted"/>
<dbReference type="Proteomes" id="UP000024635">
    <property type="component" value="Unassembled WGS sequence"/>
</dbReference>
<keyword evidence="1" id="KW-0732">Signal</keyword>
<evidence type="ECO:0000313" key="3">
    <source>
        <dbReference type="Proteomes" id="UP000024635"/>
    </source>
</evidence>
<dbReference type="AlphaFoldDB" id="A0A016VJG2"/>
<reference evidence="3" key="1">
    <citation type="journal article" date="2015" name="Nat. Genet.">
        <title>The genome and transcriptome of the zoonotic hookworm Ancylostoma ceylanicum identify infection-specific gene families.</title>
        <authorList>
            <person name="Schwarz E.M."/>
            <person name="Hu Y."/>
            <person name="Antoshechkin I."/>
            <person name="Miller M.M."/>
            <person name="Sternberg P.W."/>
            <person name="Aroian R.V."/>
        </authorList>
    </citation>
    <scope>NUCLEOTIDE SEQUENCE</scope>
    <source>
        <strain evidence="3">HY135</strain>
    </source>
</reference>
<feature type="chain" id="PRO_5001489535" description="Secreted protein" evidence="1">
    <location>
        <begin position="22"/>
        <end position="78"/>
    </location>
</feature>
<comment type="caution">
    <text evidence="2">The sequence shown here is derived from an EMBL/GenBank/DDBJ whole genome shotgun (WGS) entry which is preliminary data.</text>
</comment>
<sequence length="78" mass="8600">MKHGLFVLSAVCAARVKQVGATSGSNAPIRVVWLTPFSLTMIHFRFSVFTAPAYVDSGTTTRVRDFCVAIHICQRELD</sequence>